<feature type="domain" description="GDPGP1-like C-terminal" evidence="13">
    <location>
        <begin position="222"/>
        <end position="356"/>
    </location>
</feature>
<accession>A0A6J2VFK0</accession>
<evidence type="ECO:0000256" key="3">
    <source>
        <dbReference type="ARBA" id="ARBA00004496"/>
    </source>
</evidence>
<keyword evidence="12" id="KW-0378">Hydrolase</keyword>
<dbReference type="AlphaFoldDB" id="A0A6J2VFK0"/>
<evidence type="ECO:0000256" key="2">
    <source>
        <dbReference type="ARBA" id="ARBA00003049"/>
    </source>
</evidence>
<dbReference type="CTD" id="390637"/>
<dbReference type="GO" id="GO:0005085">
    <property type="term" value="F:guanyl-nucleotide exchange factor activity"/>
    <property type="evidence" value="ECO:0007669"/>
    <property type="project" value="UniProtKB-KW"/>
</dbReference>
<dbReference type="GO" id="GO:0005737">
    <property type="term" value="C:cytoplasm"/>
    <property type="evidence" value="ECO:0007669"/>
    <property type="project" value="UniProtKB-SubCell"/>
</dbReference>
<evidence type="ECO:0000256" key="4">
    <source>
        <dbReference type="ARBA" id="ARBA00006451"/>
    </source>
</evidence>
<comment type="similarity">
    <text evidence="4">Belongs to the GDPGP1 family.</text>
</comment>
<comment type="catalytic activity">
    <reaction evidence="1">
        <text>GDP-alpha-D-glucose + phosphate = alpha-D-glucose 1-phosphate + GDP + H(+)</text>
        <dbReference type="Rhea" id="RHEA:30387"/>
        <dbReference type="ChEBI" id="CHEBI:15378"/>
        <dbReference type="ChEBI" id="CHEBI:43474"/>
        <dbReference type="ChEBI" id="CHEBI:58189"/>
        <dbReference type="ChEBI" id="CHEBI:58601"/>
        <dbReference type="ChEBI" id="CHEBI:62230"/>
        <dbReference type="EC" id="2.7.7.78"/>
    </reaction>
</comment>
<reference evidence="16" key="1">
    <citation type="submission" date="2025-08" db="UniProtKB">
        <authorList>
            <consortium name="RefSeq"/>
        </authorList>
    </citation>
    <scope>IDENTIFICATION</scope>
</reference>
<dbReference type="PANTHER" id="PTHR20884:SF8">
    <property type="entry name" value="GDP-D-GLUCOSE PHOSPHORYLASE 1"/>
    <property type="match status" value="1"/>
</dbReference>
<organism evidence="15 16">
    <name type="scientific">Chanos chanos</name>
    <name type="common">Milkfish</name>
    <name type="synonym">Mugil chanos</name>
    <dbReference type="NCBI Taxonomy" id="29144"/>
    <lineage>
        <taxon>Eukaryota</taxon>
        <taxon>Metazoa</taxon>
        <taxon>Chordata</taxon>
        <taxon>Craniata</taxon>
        <taxon>Vertebrata</taxon>
        <taxon>Euteleostomi</taxon>
        <taxon>Actinopterygii</taxon>
        <taxon>Neopterygii</taxon>
        <taxon>Teleostei</taxon>
        <taxon>Ostariophysi</taxon>
        <taxon>Gonorynchiformes</taxon>
        <taxon>Chanidae</taxon>
        <taxon>Chanos</taxon>
    </lineage>
</organism>
<dbReference type="GeneID" id="115812362"/>
<dbReference type="RefSeq" id="XP_030630702.1">
    <property type="nucleotide sequence ID" value="XM_030774842.1"/>
</dbReference>
<keyword evidence="7" id="KW-0963">Cytoplasm</keyword>
<dbReference type="EC" id="2.7.7.78" evidence="5"/>
<dbReference type="GO" id="GO:0000166">
    <property type="term" value="F:nucleotide binding"/>
    <property type="evidence" value="ECO:0007669"/>
    <property type="project" value="UniProtKB-KW"/>
</dbReference>
<dbReference type="InParanoid" id="A0A6J2VFK0"/>
<dbReference type="PANTHER" id="PTHR20884">
    <property type="entry name" value="GDP-D-GLUCOSE PHOSPHORYLASE 1"/>
    <property type="match status" value="1"/>
</dbReference>
<protein>
    <recommendedName>
        <fullName evidence="6">GDP-D-glucose phosphorylase 1</fullName>
        <ecNumber evidence="5">2.7.7.78</ecNumber>
    </recommendedName>
</protein>
<evidence type="ECO:0000313" key="15">
    <source>
        <dbReference type="Proteomes" id="UP000504632"/>
    </source>
</evidence>
<keyword evidence="10" id="KW-0548">Nucleotidyltransferase</keyword>
<dbReference type="GO" id="GO:0080048">
    <property type="term" value="F:GDP-D-glucose phosphorylase activity"/>
    <property type="evidence" value="ECO:0007669"/>
    <property type="project" value="UniProtKB-EC"/>
</dbReference>
<keyword evidence="8" id="KW-0344">Guanine-nucleotide releasing factor</keyword>
<evidence type="ECO:0000256" key="10">
    <source>
        <dbReference type="ARBA" id="ARBA00022695"/>
    </source>
</evidence>
<gene>
    <name evidence="16" type="primary">gdpgp1</name>
</gene>
<evidence type="ECO:0000256" key="8">
    <source>
        <dbReference type="ARBA" id="ARBA00022658"/>
    </source>
</evidence>
<dbReference type="FunCoup" id="A0A6J2VFK0">
    <property type="interactions" value="288"/>
</dbReference>
<evidence type="ECO:0000256" key="9">
    <source>
        <dbReference type="ARBA" id="ARBA00022679"/>
    </source>
</evidence>
<keyword evidence="11" id="KW-0547">Nucleotide-binding</keyword>
<dbReference type="GO" id="GO:0006006">
    <property type="term" value="P:glucose metabolic process"/>
    <property type="evidence" value="ECO:0007669"/>
    <property type="project" value="TreeGrafter"/>
</dbReference>
<dbReference type="Proteomes" id="UP000504632">
    <property type="component" value="Chromosome 5"/>
</dbReference>
<evidence type="ECO:0000256" key="7">
    <source>
        <dbReference type="ARBA" id="ARBA00022490"/>
    </source>
</evidence>
<evidence type="ECO:0000256" key="5">
    <source>
        <dbReference type="ARBA" id="ARBA00012507"/>
    </source>
</evidence>
<dbReference type="GO" id="GO:0016787">
    <property type="term" value="F:hydrolase activity"/>
    <property type="evidence" value="ECO:0007669"/>
    <property type="project" value="UniProtKB-KW"/>
</dbReference>
<evidence type="ECO:0000256" key="6">
    <source>
        <dbReference type="ARBA" id="ARBA00018857"/>
    </source>
</evidence>
<sequence>MEDCPVFIYTNTDFVTHVCRSYGNVDAPTVSRFDMTLRCSWTDKMNRGLFRYHLGDIETRIVPGPYRYVAQLNILRGKERRKPQEIMSVQQSFDARQFNFNKINPSEFMFELVKQAVPGERPTENGLTGQSCRVVINVSPLEFGHCLLVPEPARCLPQVLTPFAIQTGIETVFLSANPGFRVGFNSLGAFASVNHLHLHGYYLDRELGIEYASAELLVPDKKLHCTTEFPAGFLFYTEGQDLGETASAVCQLTDFLIRENIAHNLFMTRGCAPDSDGKPFPTRHGVRIMVWPRKSCFGAKEETAFNVALCELAGHLPFKNREDFERIKEEEVKSIVQKYLLCYEEFDWLQKRIKTLFLESKA</sequence>
<evidence type="ECO:0000256" key="1">
    <source>
        <dbReference type="ARBA" id="ARBA00000063"/>
    </source>
</evidence>
<feature type="domain" description="GDPGP1-like N-terminal" evidence="14">
    <location>
        <begin position="32"/>
        <end position="201"/>
    </location>
</feature>
<evidence type="ECO:0000259" key="13">
    <source>
        <dbReference type="Pfam" id="PF26216"/>
    </source>
</evidence>
<dbReference type="Pfam" id="PF26216">
    <property type="entry name" value="GDPGP1_C"/>
    <property type="match status" value="1"/>
</dbReference>
<keyword evidence="9" id="KW-0808">Transferase</keyword>
<evidence type="ECO:0000256" key="11">
    <source>
        <dbReference type="ARBA" id="ARBA00022741"/>
    </source>
</evidence>
<dbReference type="InterPro" id="IPR026506">
    <property type="entry name" value="GDPGP"/>
</dbReference>
<evidence type="ECO:0000259" key="14">
    <source>
        <dbReference type="Pfam" id="PF26217"/>
    </source>
</evidence>
<evidence type="ECO:0000256" key="12">
    <source>
        <dbReference type="ARBA" id="ARBA00022801"/>
    </source>
</evidence>
<proteinExistence type="inferred from homology"/>
<dbReference type="InterPro" id="IPR058865">
    <property type="entry name" value="GDPGP1_C"/>
</dbReference>
<comment type="subcellular location">
    <subcellularLocation>
        <location evidence="3">Cytoplasm</location>
    </subcellularLocation>
</comment>
<dbReference type="Pfam" id="PF26217">
    <property type="entry name" value="GDPGP1_N"/>
    <property type="match status" value="1"/>
</dbReference>
<name>A0A6J2VFK0_CHACN</name>
<comment type="function">
    <text evidence="2">Specific and highly efficient GDP-D-glucose phosphorylase regulating the levels of GDP-D-glucose in cells.</text>
</comment>
<dbReference type="OrthoDB" id="417175at2759"/>
<dbReference type="InterPro" id="IPR058866">
    <property type="entry name" value="GDPGP1_N"/>
</dbReference>
<keyword evidence="15" id="KW-1185">Reference proteome</keyword>
<evidence type="ECO:0000313" key="16">
    <source>
        <dbReference type="RefSeq" id="XP_030630702.1"/>
    </source>
</evidence>